<accession>A0ABV7G406</accession>
<dbReference type="Proteomes" id="UP001595593">
    <property type="component" value="Unassembled WGS sequence"/>
</dbReference>
<evidence type="ECO:0000256" key="2">
    <source>
        <dbReference type="SAM" id="SignalP"/>
    </source>
</evidence>
<dbReference type="PANTHER" id="PTHR30006:SF2">
    <property type="entry name" value="ABC TRANSPORTER SUBSTRATE-BINDING PROTEIN"/>
    <property type="match status" value="1"/>
</dbReference>
<comment type="caution">
    <text evidence="3">The sequence shown here is derived from an EMBL/GenBank/DDBJ whole genome shotgun (WGS) entry which is preliminary data.</text>
</comment>
<name>A0ABV7G406_9PROT</name>
<organism evidence="3 4">
    <name type="scientific">Teichococcus globiformis</name>
    <dbReference type="NCBI Taxonomy" id="2307229"/>
    <lineage>
        <taxon>Bacteria</taxon>
        <taxon>Pseudomonadati</taxon>
        <taxon>Pseudomonadota</taxon>
        <taxon>Alphaproteobacteria</taxon>
        <taxon>Acetobacterales</taxon>
        <taxon>Roseomonadaceae</taxon>
        <taxon>Roseomonas</taxon>
    </lineage>
</organism>
<dbReference type="PANTHER" id="PTHR30006">
    <property type="entry name" value="THIAMINE-BINDING PERIPLASMIC PROTEIN-RELATED"/>
    <property type="match status" value="1"/>
</dbReference>
<dbReference type="Gene3D" id="3.40.190.10">
    <property type="entry name" value="Periplasmic binding protein-like II"/>
    <property type="match status" value="2"/>
</dbReference>
<evidence type="ECO:0000313" key="3">
    <source>
        <dbReference type="EMBL" id="MFC3126215.1"/>
    </source>
</evidence>
<dbReference type="PIRSF" id="PIRSF002825">
    <property type="entry name" value="CfbpA"/>
    <property type="match status" value="1"/>
</dbReference>
<proteinExistence type="predicted"/>
<dbReference type="RefSeq" id="WP_379597407.1">
    <property type="nucleotide sequence ID" value="NZ_JBHRTN010000017.1"/>
</dbReference>
<dbReference type="Pfam" id="PF13343">
    <property type="entry name" value="SBP_bac_6"/>
    <property type="match status" value="1"/>
</dbReference>
<keyword evidence="1 2" id="KW-0732">Signal</keyword>
<sequence length="342" mass="37130">MIRKSTFAAVLMLALPSAAWAQTAGSLNLYCSATLEWCQPIARGFERETGIRVALTQKSTGEMLAQLRAEARNPRGDVWWGGTGDPHVAAGEEGLTEAHESPRLTELHDWAQAQWRQTQGRTVGVYASVLGFGFNTELVERRRLPAPRCWADLLSPAYRGELQMANPNSSGTAYIVIATLVQMMGEESAFEYLKKLHGSINAYPRSGTAPITAVARGETALSISFVHNAAEEAQAGFPVGHAVPCEGTGYEIGSMSIIKGARNAENAGRFYHWALSAEAQIVASREAKKLQTMANKAVPLTDGAPNMATARIIDYDNARFGASAERRRLLARWDKEVGALPR</sequence>
<reference evidence="4" key="1">
    <citation type="journal article" date="2019" name="Int. J. Syst. Evol. Microbiol.">
        <title>The Global Catalogue of Microorganisms (GCM) 10K type strain sequencing project: providing services to taxonomists for standard genome sequencing and annotation.</title>
        <authorList>
            <consortium name="The Broad Institute Genomics Platform"/>
            <consortium name="The Broad Institute Genome Sequencing Center for Infectious Disease"/>
            <person name="Wu L."/>
            <person name="Ma J."/>
        </authorList>
    </citation>
    <scope>NUCLEOTIDE SEQUENCE [LARGE SCALE GENOMIC DNA]</scope>
    <source>
        <strain evidence="4">KCTC 52094</strain>
    </source>
</reference>
<dbReference type="CDD" id="cd13544">
    <property type="entry name" value="PBP2_Fbp_like_1"/>
    <property type="match status" value="1"/>
</dbReference>
<dbReference type="InterPro" id="IPR026045">
    <property type="entry name" value="Ferric-bd"/>
</dbReference>
<dbReference type="EMBL" id="JBHRTN010000017">
    <property type="protein sequence ID" value="MFC3126215.1"/>
    <property type="molecule type" value="Genomic_DNA"/>
</dbReference>
<evidence type="ECO:0000256" key="1">
    <source>
        <dbReference type="ARBA" id="ARBA00022729"/>
    </source>
</evidence>
<protein>
    <submittedName>
        <fullName evidence="3">ABC transporter substrate-binding protein</fullName>
    </submittedName>
</protein>
<feature type="signal peptide" evidence="2">
    <location>
        <begin position="1"/>
        <end position="21"/>
    </location>
</feature>
<dbReference type="SUPFAM" id="SSF53850">
    <property type="entry name" value="Periplasmic binding protein-like II"/>
    <property type="match status" value="1"/>
</dbReference>
<gene>
    <name evidence="3" type="ORF">ACFOD4_14195</name>
</gene>
<evidence type="ECO:0000313" key="4">
    <source>
        <dbReference type="Proteomes" id="UP001595593"/>
    </source>
</evidence>
<feature type="chain" id="PRO_5046870350" evidence="2">
    <location>
        <begin position="22"/>
        <end position="342"/>
    </location>
</feature>
<keyword evidence="4" id="KW-1185">Reference proteome</keyword>